<feature type="transmembrane region" description="Helical" evidence="13">
    <location>
        <begin position="12"/>
        <end position="31"/>
    </location>
</feature>
<dbReference type="GeneID" id="38344626"/>
<evidence type="ECO:0000256" key="10">
    <source>
        <dbReference type="ARBA" id="ARBA00023128"/>
    </source>
</evidence>
<dbReference type="GO" id="GO:0045259">
    <property type="term" value="C:proton-transporting ATP synthase complex"/>
    <property type="evidence" value="ECO:0007669"/>
    <property type="project" value="UniProtKB-KW"/>
</dbReference>
<reference evidence="14" key="1">
    <citation type="journal article" date="2018" name="Int. J. Biol. Macromol.">
        <title>Comparative analysis of mitochondrial genomes of the superfamily Grylloidea (Insecta, Orthoptera) reveals phylogenetic distribution of gene rearrangements.</title>
        <authorList>
            <person name="Ma C."/>
            <person name="Li J."/>
        </authorList>
    </citation>
    <scope>NUCLEOTIDE SEQUENCE</scope>
</reference>
<evidence type="ECO:0000256" key="12">
    <source>
        <dbReference type="RuleBase" id="RU003661"/>
    </source>
</evidence>
<protein>
    <recommendedName>
        <fullName evidence="12">ATP synthase complex subunit 8</fullName>
    </recommendedName>
</protein>
<dbReference type="GO" id="GO:0015986">
    <property type="term" value="P:proton motive force-driven ATP synthesis"/>
    <property type="evidence" value="ECO:0007669"/>
    <property type="project" value="InterPro"/>
</dbReference>
<keyword evidence="8 13" id="KW-1133">Transmembrane helix</keyword>
<evidence type="ECO:0000256" key="6">
    <source>
        <dbReference type="ARBA" id="ARBA00022692"/>
    </source>
</evidence>
<keyword evidence="4 12" id="KW-0813">Transport</keyword>
<comment type="similarity">
    <text evidence="2 12">Belongs to the ATPase protein 8 family.</text>
</comment>
<dbReference type="AlphaFoldDB" id="A0A385I1Z4"/>
<evidence type="ECO:0000256" key="2">
    <source>
        <dbReference type="ARBA" id="ARBA00008892"/>
    </source>
</evidence>
<evidence type="ECO:0000256" key="7">
    <source>
        <dbReference type="ARBA" id="ARBA00022781"/>
    </source>
</evidence>
<evidence type="ECO:0000256" key="9">
    <source>
        <dbReference type="ARBA" id="ARBA00023065"/>
    </source>
</evidence>
<gene>
    <name evidence="14" type="primary">atp8</name>
</gene>
<dbReference type="InterPro" id="IPR001421">
    <property type="entry name" value="ATP8_metazoa"/>
</dbReference>
<evidence type="ECO:0000256" key="5">
    <source>
        <dbReference type="ARBA" id="ARBA00022547"/>
    </source>
</evidence>
<evidence type="ECO:0000256" key="13">
    <source>
        <dbReference type="SAM" id="Phobius"/>
    </source>
</evidence>
<comment type="subcellular location">
    <subcellularLocation>
        <location evidence="1 12">Mitochondrion membrane</location>
        <topology evidence="1 12">Single-pass membrane protein</topology>
    </subcellularLocation>
</comment>
<sequence length="52" mass="6583">MPQMAPLWWTILYLYFLMSLIIISTFTFFIYNKYPHKTFYSKKNKFSTNWMW</sequence>
<dbReference type="Pfam" id="PF00895">
    <property type="entry name" value="ATP-synt_8"/>
    <property type="match status" value="1"/>
</dbReference>
<keyword evidence="10 12" id="KW-0496">Mitochondrion</keyword>
<dbReference type="GO" id="GO:0015078">
    <property type="term" value="F:proton transmembrane transporter activity"/>
    <property type="evidence" value="ECO:0007669"/>
    <property type="project" value="InterPro"/>
</dbReference>
<keyword evidence="11 13" id="KW-0472">Membrane</keyword>
<keyword evidence="7 12" id="KW-0375">Hydrogen ion transport</keyword>
<proteinExistence type="inferred from homology"/>
<name>A0A385I1Z4_9ORTH</name>
<evidence type="ECO:0000256" key="8">
    <source>
        <dbReference type="ARBA" id="ARBA00022989"/>
    </source>
</evidence>
<geneLocation type="mitochondrion" evidence="14"/>
<organism evidence="14">
    <name type="scientific">Ornebius bimaculatus</name>
    <dbReference type="NCBI Taxonomy" id="2153490"/>
    <lineage>
        <taxon>Eukaryota</taxon>
        <taxon>Metazoa</taxon>
        <taxon>Ecdysozoa</taxon>
        <taxon>Arthropoda</taxon>
        <taxon>Hexapoda</taxon>
        <taxon>Insecta</taxon>
        <taxon>Pterygota</taxon>
        <taxon>Neoptera</taxon>
        <taxon>Polyneoptera</taxon>
        <taxon>Orthoptera</taxon>
        <taxon>Ensifera</taxon>
        <taxon>Gryllidea</taxon>
        <taxon>Grylloidea</taxon>
        <taxon>Mogoplistidae</taxon>
        <taxon>Ornebius</taxon>
    </lineage>
</organism>
<dbReference type="GO" id="GO:0031966">
    <property type="term" value="C:mitochondrial membrane"/>
    <property type="evidence" value="ECO:0007669"/>
    <property type="project" value="UniProtKB-SubCell"/>
</dbReference>
<evidence type="ECO:0000256" key="11">
    <source>
        <dbReference type="ARBA" id="ARBA00023136"/>
    </source>
</evidence>
<comment type="subunit">
    <text evidence="3">F-type ATPases have 2 components, CF(1) - the catalytic core - and CF(0) - the membrane proton channel.</text>
</comment>
<evidence type="ECO:0000256" key="4">
    <source>
        <dbReference type="ARBA" id="ARBA00022448"/>
    </source>
</evidence>
<keyword evidence="5 12" id="KW-0138">CF(0)</keyword>
<keyword evidence="6 12" id="KW-0812">Transmembrane</keyword>
<dbReference type="RefSeq" id="YP_009526722.1">
    <property type="nucleotide sequence ID" value="NC_039666.1"/>
</dbReference>
<evidence type="ECO:0000256" key="3">
    <source>
        <dbReference type="ARBA" id="ARBA00011291"/>
    </source>
</evidence>
<keyword evidence="9 12" id="KW-0406">Ion transport</keyword>
<accession>A0A385I1Z4</accession>
<evidence type="ECO:0000313" key="14">
    <source>
        <dbReference type="EMBL" id="AXY63927.1"/>
    </source>
</evidence>
<dbReference type="EMBL" id="MH580274">
    <property type="protein sequence ID" value="AXY63927.1"/>
    <property type="molecule type" value="Genomic_DNA"/>
</dbReference>
<evidence type="ECO:0000256" key="1">
    <source>
        <dbReference type="ARBA" id="ARBA00004304"/>
    </source>
</evidence>